<keyword evidence="3" id="KW-0732">Signal</keyword>
<keyword evidence="4" id="KW-0574">Periplasm</keyword>
<evidence type="ECO:0000313" key="5">
    <source>
        <dbReference type="EMBL" id="CAJ0857627.1"/>
    </source>
</evidence>
<dbReference type="CDD" id="cd01005">
    <property type="entry name" value="PBP2_CysP"/>
    <property type="match status" value="1"/>
</dbReference>
<dbReference type="PANTHER" id="PTHR30368">
    <property type="entry name" value="SULFATE-BINDING PROTEIN"/>
    <property type="match status" value="1"/>
</dbReference>
<dbReference type="Pfam" id="PF13531">
    <property type="entry name" value="SBP_bac_11"/>
    <property type="match status" value="1"/>
</dbReference>
<dbReference type="GO" id="GO:1902358">
    <property type="term" value="P:sulfate transmembrane transport"/>
    <property type="evidence" value="ECO:0007669"/>
    <property type="project" value="InterPro"/>
</dbReference>
<dbReference type="GO" id="GO:0140104">
    <property type="term" value="F:molecular carrier activity"/>
    <property type="evidence" value="ECO:0007669"/>
    <property type="project" value="InterPro"/>
</dbReference>
<sequence length="348" mass="38146">MTNRWLNAGAIAACVIAGALIASKNVSGHAAIQILNVSYDPTRELYQHLNPLFLKHYEKESGEPVGVRQSHGGSSYQARQVASGALSADVVTLGLPSDVEGLAKRGLIDKDWRKRLPDDSQPYHSTIVFVVRKGNPLNIRDWPDVVRPGFEVITPDPKTSGNGKLSALAAWGYVIANGGSEVDARKFLVALYNNTPFLVPAARAAGVAFAVEKKGDVNIAWENEALREVDESKGALEIIYPSISILAEPAVAWVDANVEKHHSAELSKAYLHYLYTDEAQDLIAREGYRPSNEKILARYASRLPDINLFPITLIARDWSDAQQKFFGENGVIDSFYVPKPRTEQVASP</sequence>
<dbReference type="NCBIfam" id="NF008022">
    <property type="entry name" value="PRK10752.1"/>
    <property type="match status" value="1"/>
</dbReference>
<evidence type="ECO:0000256" key="2">
    <source>
        <dbReference type="ARBA" id="ARBA00022448"/>
    </source>
</evidence>
<keyword evidence="2" id="KW-0813">Transport</keyword>
<name>A0AA48LXW1_9ZZZZ</name>
<dbReference type="NCBIfam" id="TIGR00971">
    <property type="entry name" value="3a0106s03"/>
    <property type="match status" value="1"/>
</dbReference>
<comment type="subcellular location">
    <subcellularLocation>
        <location evidence="1">Periplasm</location>
    </subcellularLocation>
</comment>
<gene>
    <name evidence="5" type="primary">cysP/sbp</name>
    <name evidence="5" type="ORF">AMST5_01037</name>
</gene>
<reference evidence="5" key="1">
    <citation type="submission" date="2023-07" db="EMBL/GenBank/DDBJ databases">
        <authorList>
            <person name="Pelsma A.J. K."/>
        </authorList>
    </citation>
    <scope>NUCLEOTIDE SEQUENCE</scope>
</reference>
<dbReference type="GO" id="GO:0042597">
    <property type="term" value="C:periplasmic space"/>
    <property type="evidence" value="ECO:0007669"/>
    <property type="project" value="UniProtKB-SubCell"/>
</dbReference>
<protein>
    <submittedName>
        <fullName evidence="5">Sulfate transport system substrate-binding protein</fullName>
    </submittedName>
</protein>
<dbReference type="SUPFAM" id="SSF53850">
    <property type="entry name" value="Periplasmic binding protein-like II"/>
    <property type="match status" value="1"/>
</dbReference>
<accession>A0AA48LXW1</accession>
<dbReference type="AlphaFoldDB" id="A0AA48LXW1"/>
<evidence type="ECO:0000256" key="1">
    <source>
        <dbReference type="ARBA" id="ARBA00004418"/>
    </source>
</evidence>
<dbReference type="PANTHER" id="PTHR30368:SF2">
    <property type="entry name" value="SULFATE-BINDING PROTEIN"/>
    <property type="match status" value="1"/>
</dbReference>
<dbReference type="EMBL" id="OY288114">
    <property type="protein sequence ID" value="CAJ0857627.1"/>
    <property type="molecule type" value="Genomic_DNA"/>
</dbReference>
<evidence type="ECO:0000256" key="4">
    <source>
        <dbReference type="ARBA" id="ARBA00022764"/>
    </source>
</evidence>
<dbReference type="InterPro" id="IPR005669">
    <property type="entry name" value="Thiosulph/SO4-bd"/>
</dbReference>
<dbReference type="Gene3D" id="3.40.190.10">
    <property type="entry name" value="Periplasmic binding protein-like II"/>
    <property type="match status" value="2"/>
</dbReference>
<organism evidence="5">
    <name type="scientific">freshwater sediment metagenome</name>
    <dbReference type="NCBI Taxonomy" id="556182"/>
    <lineage>
        <taxon>unclassified sequences</taxon>
        <taxon>metagenomes</taxon>
        <taxon>ecological metagenomes</taxon>
    </lineage>
</organism>
<proteinExistence type="predicted"/>
<evidence type="ECO:0000256" key="3">
    <source>
        <dbReference type="ARBA" id="ARBA00022729"/>
    </source>
</evidence>